<evidence type="ECO:0000313" key="2">
    <source>
        <dbReference type="EMBL" id="SOC42561.1"/>
    </source>
</evidence>
<proteinExistence type="predicted"/>
<dbReference type="EMBL" id="OBQC01000013">
    <property type="protein sequence ID" value="SOC42561.1"/>
    <property type="molecule type" value="Genomic_DNA"/>
</dbReference>
<dbReference type="RefSeq" id="WP_097150511.1">
    <property type="nucleotide sequence ID" value="NZ_OBQC01000013.1"/>
</dbReference>
<gene>
    <name evidence="2" type="ORF">SAMN05877842_11340</name>
</gene>
<dbReference type="PROSITE" id="PS51257">
    <property type="entry name" value="PROKAR_LIPOPROTEIN"/>
    <property type="match status" value="1"/>
</dbReference>
<dbReference type="OrthoDB" id="2427943at2"/>
<sequence length="380" mass="44271">MFKLILLYSVFVLSIFLVGCSFSKPDQPNERNDVDQSQTNVESEEASTVPEVSPIDRQYHILTEPDFIYISEFLFSIKDQIQNISNDSVNGFAKHNLHGFGYQIKVHARHYAAQEKNPDVVEKLDMMALLADSIQKEEDTENLIDLMYELNNVIDDLAILLNVNRNTASELARQEYIDKLNAELQSRDDLTVVKDPSICKEEDVYCFDYEHTLDTIVQISFDDAQKEFYNLLLNYELPEAPKEGDEPEGYSGIVFYENGYSFYKDSKTLFRAPDHSFETVKPTEEQLFGIVITLVRSYGKNFYTEYFETKVDAKRTLDGMADLKEFARDKVVLDWIDESSEALQKYMYSEDDETLRIEAWKRLNYFGNVVDVYMYENDFY</sequence>
<keyword evidence="3" id="KW-1185">Reference proteome</keyword>
<evidence type="ECO:0000313" key="3">
    <source>
        <dbReference type="Proteomes" id="UP000219252"/>
    </source>
</evidence>
<accession>A0A285UQM7</accession>
<organism evidence="2 3">
    <name type="scientific">Ureibacillus acetophenoni</name>
    <dbReference type="NCBI Taxonomy" id="614649"/>
    <lineage>
        <taxon>Bacteria</taxon>
        <taxon>Bacillati</taxon>
        <taxon>Bacillota</taxon>
        <taxon>Bacilli</taxon>
        <taxon>Bacillales</taxon>
        <taxon>Caryophanaceae</taxon>
        <taxon>Ureibacillus</taxon>
    </lineage>
</organism>
<reference evidence="3" key="1">
    <citation type="submission" date="2017-08" db="EMBL/GenBank/DDBJ databases">
        <authorList>
            <person name="Varghese N."/>
            <person name="Submissions S."/>
        </authorList>
    </citation>
    <scope>NUCLEOTIDE SEQUENCE [LARGE SCALE GENOMIC DNA]</scope>
    <source>
        <strain evidence="3">JC23</strain>
    </source>
</reference>
<dbReference type="Proteomes" id="UP000219252">
    <property type="component" value="Unassembled WGS sequence"/>
</dbReference>
<feature type="region of interest" description="Disordered" evidence="1">
    <location>
        <begin position="26"/>
        <end position="49"/>
    </location>
</feature>
<dbReference type="AlphaFoldDB" id="A0A285UQM7"/>
<evidence type="ECO:0000256" key="1">
    <source>
        <dbReference type="SAM" id="MobiDB-lite"/>
    </source>
</evidence>
<name>A0A285UQM7_9BACL</name>
<protein>
    <submittedName>
        <fullName evidence="2">Uncharacterized protein</fullName>
    </submittedName>
</protein>